<organism evidence="6 7">
    <name type="scientific">Aeromonas caviae</name>
    <name type="common">Aeromonas punctata</name>
    <dbReference type="NCBI Taxonomy" id="648"/>
    <lineage>
        <taxon>Bacteria</taxon>
        <taxon>Pseudomonadati</taxon>
        <taxon>Pseudomonadota</taxon>
        <taxon>Gammaproteobacteria</taxon>
        <taxon>Aeromonadales</taxon>
        <taxon>Aeromonadaceae</taxon>
        <taxon>Aeromonas</taxon>
    </lineage>
</organism>
<dbReference type="InterPro" id="IPR013762">
    <property type="entry name" value="Integrase-like_cat_sf"/>
</dbReference>
<evidence type="ECO:0000259" key="5">
    <source>
        <dbReference type="PROSITE" id="PS51898"/>
    </source>
</evidence>
<dbReference type="GO" id="GO:0015074">
    <property type="term" value="P:DNA integration"/>
    <property type="evidence" value="ECO:0007669"/>
    <property type="project" value="UniProtKB-KW"/>
</dbReference>
<dbReference type="PANTHER" id="PTHR30349:SF77">
    <property type="entry name" value="TYROSINE RECOMBINASE XERC"/>
    <property type="match status" value="1"/>
</dbReference>
<keyword evidence="4" id="KW-0233">DNA recombination</keyword>
<dbReference type="Pfam" id="PF00589">
    <property type="entry name" value="Phage_integrase"/>
    <property type="match status" value="1"/>
</dbReference>
<dbReference type="SUPFAM" id="SSF56349">
    <property type="entry name" value="DNA breaking-rejoining enzymes"/>
    <property type="match status" value="1"/>
</dbReference>
<dbReference type="InterPro" id="IPR002104">
    <property type="entry name" value="Integrase_catalytic"/>
</dbReference>
<protein>
    <submittedName>
        <fullName evidence="6">Site-specific integrase</fullName>
    </submittedName>
</protein>
<comment type="caution">
    <text evidence="6">The sequence shown here is derived from an EMBL/GenBank/DDBJ whole genome shotgun (WGS) entry which is preliminary data.</text>
</comment>
<dbReference type="PROSITE" id="PS51898">
    <property type="entry name" value="TYR_RECOMBINASE"/>
    <property type="match status" value="1"/>
</dbReference>
<dbReference type="InterPro" id="IPR010998">
    <property type="entry name" value="Integrase_recombinase_N"/>
</dbReference>
<dbReference type="InterPro" id="IPR050090">
    <property type="entry name" value="Tyrosine_recombinase_XerCD"/>
</dbReference>
<dbReference type="GO" id="GO:0005737">
    <property type="term" value="C:cytoplasm"/>
    <property type="evidence" value="ECO:0007669"/>
    <property type="project" value="UniProtKB-SubCell"/>
</dbReference>
<proteinExistence type="predicted"/>
<dbReference type="InterPro" id="IPR011010">
    <property type="entry name" value="DNA_brk_join_enz"/>
</dbReference>
<evidence type="ECO:0000256" key="4">
    <source>
        <dbReference type="ARBA" id="ARBA00023172"/>
    </source>
</evidence>
<reference evidence="6" key="1">
    <citation type="submission" date="2023-11" db="EMBL/GenBank/DDBJ databases">
        <title>WGS of Aeromonas in Northern Israel.</title>
        <authorList>
            <person name="Hershko Y."/>
        </authorList>
    </citation>
    <scope>NUCLEOTIDE SEQUENCE</scope>
    <source>
        <strain evidence="6">77416</strain>
    </source>
</reference>
<dbReference type="Gene3D" id="1.10.150.130">
    <property type="match status" value="1"/>
</dbReference>
<dbReference type="GO" id="GO:0003677">
    <property type="term" value="F:DNA binding"/>
    <property type="evidence" value="ECO:0007669"/>
    <property type="project" value="UniProtKB-KW"/>
</dbReference>
<dbReference type="CDD" id="cd00397">
    <property type="entry name" value="DNA_BRE_C"/>
    <property type="match status" value="1"/>
</dbReference>
<dbReference type="AlphaFoldDB" id="A0AAW9F032"/>
<keyword evidence="2" id="KW-0229">DNA integration</keyword>
<gene>
    <name evidence="6" type="ORF">SJS77_02695</name>
</gene>
<evidence type="ECO:0000256" key="1">
    <source>
        <dbReference type="ARBA" id="ARBA00004496"/>
    </source>
</evidence>
<comment type="subcellular location">
    <subcellularLocation>
        <location evidence="1">Cytoplasm</location>
    </subcellularLocation>
</comment>
<evidence type="ECO:0000256" key="2">
    <source>
        <dbReference type="ARBA" id="ARBA00022908"/>
    </source>
</evidence>
<dbReference type="RefSeq" id="WP_227262764.1">
    <property type="nucleotide sequence ID" value="NZ_CP047982.1"/>
</dbReference>
<dbReference type="PANTHER" id="PTHR30349">
    <property type="entry name" value="PHAGE INTEGRASE-RELATED"/>
    <property type="match status" value="1"/>
</dbReference>
<accession>A0AAW9F032</accession>
<dbReference type="Gene3D" id="1.10.443.10">
    <property type="entry name" value="Intergrase catalytic core"/>
    <property type="match status" value="1"/>
</dbReference>
<keyword evidence="3" id="KW-0238">DNA-binding</keyword>
<dbReference type="Proteomes" id="UP001277183">
    <property type="component" value="Unassembled WGS sequence"/>
</dbReference>
<name>A0AAW9F032_AERCA</name>
<dbReference type="GO" id="GO:0006310">
    <property type="term" value="P:DNA recombination"/>
    <property type="evidence" value="ECO:0007669"/>
    <property type="project" value="UniProtKB-KW"/>
</dbReference>
<feature type="domain" description="Tyr recombinase" evidence="5">
    <location>
        <begin position="204"/>
        <end position="426"/>
    </location>
</feature>
<sequence length="432" mass="49316">MNKPDVELPPFYPYFETMSLLEEANGFINERVAYITSTRVNDAGYVYELTLDYLSELKHNPNNFKSSRSEITTFIIWCWDVEGIALADVTRRHMNKFLSWCNTPPPEAIGNAQRQQFIDNKALGVRLPNPLWRPFVNRAKKGMGDLSTDLPYQRKASAIKNQLAILSSYYQFLNDEEYCERNPAALAMRRERFKDNPSENDGEENIKALNPLQLAYLMDTAYGLAADDPVRHERTLFIVILLFSTYARISEISARPGYSPVMSQIRRDRNNETWGFFIPQSKNGKSRTVAVSDALLNALKRYRIHQGLSELPSPNEQTPLLVRIRPAQHGRDSKIINANLGVNAIRDEVELVYKATADMLENDGHFHDATELRTMTVHSLRHTGISCDLEKGRSLHHVMADAGHQDIGITSRYITASRVERYESAKYKGIVE</sequence>
<evidence type="ECO:0000313" key="6">
    <source>
        <dbReference type="EMBL" id="MDX7719389.1"/>
    </source>
</evidence>
<evidence type="ECO:0000256" key="3">
    <source>
        <dbReference type="ARBA" id="ARBA00023125"/>
    </source>
</evidence>
<dbReference type="EMBL" id="JAWZVU010000018">
    <property type="protein sequence ID" value="MDX7719389.1"/>
    <property type="molecule type" value="Genomic_DNA"/>
</dbReference>
<evidence type="ECO:0000313" key="7">
    <source>
        <dbReference type="Proteomes" id="UP001277183"/>
    </source>
</evidence>